<evidence type="ECO:0000256" key="7">
    <source>
        <dbReference type="ARBA" id="ARBA00022958"/>
    </source>
</evidence>
<evidence type="ECO:0000256" key="5">
    <source>
        <dbReference type="ARBA" id="ARBA00022538"/>
    </source>
</evidence>
<evidence type="ECO:0000256" key="12">
    <source>
        <dbReference type="SAM" id="Phobius"/>
    </source>
</evidence>
<evidence type="ECO:0000259" key="14">
    <source>
        <dbReference type="Pfam" id="PF23256"/>
    </source>
</evidence>
<dbReference type="Gene3D" id="1.20.1530.20">
    <property type="match status" value="1"/>
</dbReference>
<feature type="domain" description="Cation/H(+) antiporter central" evidence="14">
    <location>
        <begin position="151"/>
        <end position="277"/>
    </location>
</feature>
<evidence type="ECO:0000256" key="10">
    <source>
        <dbReference type="ARBA" id="ARBA00023136"/>
    </source>
</evidence>
<dbReference type="Pfam" id="PF00999">
    <property type="entry name" value="Na_H_Exchanger"/>
    <property type="match status" value="1"/>
</dbReference>
<dbReference type="GO" id="GO:0015297">
    <property type="term" value="F:antiporter activity"/>
    <property type="evidence" value="ECO:0007669"/>
    <property type="project" value="InterPro"/>
</dbReference>
<dbReference type="Proteomes" id="UP000036987">
    <property type="component" value="Unassembled WGS sequence"/>
</dbReference>
<accession>A0A0K9Q440</accession>
<feature type="domain" description="Cation/H+ exchanger transmembrane" evidence="13">
    <location>
        <begin position="6"/>
        <end position="94"/>
    </location>
</feature>
<evidence type="ECO:0000313" key="16">
    <source>
        <dbReference type="Proteomes" id="UP000036987"/>
    </source>
</evidence>
<evidence type="ECO:0008006" key="17">
    <source>
        <dbReference type="Google" id="ProtNLM"/>
    </source>
</evidence>
<evidence type="ECO:0000313" key="15">
    <source>
        <dbReference type="EMBL" id="KMZ76053.1"/>
    </source>
</evidence>
<feature type="transmembrane region" description="Helical" evidence="12">
    <location>
        <begin position="42"/>
        <end position="61"/>
    </location>
</feature>
<dbReference type="InterPro" id="IPR038770">
    <property type="entry name" value="Na+/solute_symporter_sf"/>
</dbReference>
<evidence type="ECO:0000259" key="13">
    <source>
        <dbReference type="Pfam" id="PF00999"/>
    </source>
</evidence>
<keyword evidence="16" id="KW-1185">Reference proteome</keyword>
<dbReference type="PANTHER" id="PTHR32468:SF164">
    <property type="entry name" value="OS05G0485000 PROTEIN"/>
    <property type="match status" value="1"/>
</dbReference>
<comment type="similarity">
    <text evidence="11">Belongs to the monovalent cation:proton antiporter 2 (CPA2) transporter (TC 2.A.37) family. CHX (TC 2.A.37.4) subfamily.</text>
</comment>
<evidence type="ECO:0000256" key="2">
    <source>
        <dbReference type="ARBA" id="ARBA00004119"/>
    </source>
</evidence>
<dbReference type="GO" id="GO:0016020">
    <property type="term" value="C:membrane"/>
    <property type="evidence" value="ECO:0007669"/>
    <property type="project" value="UniProtKB-SubCell"/>
</dbReference>
<organism evidence="15 16">
    <name type="scientific">Zostera marina</name>
    <name type="common">Eelgrass</name>
    <dbReference type="NCBI Taxonomy" id="29655"/>
    <lineage>
        <taxon>Eukaryota</taxon>
        <taxon>Viridiplantae</taxon>
        <taxon>Streptophyta</taxon>
        <taxon>Embryophyta</taxon>
        <taxon>Tracheophyta</taxon>
        <taxon>Spermatophyta</taxon>
        <taxon>Magnoliopsida</taxon>
        <taxon>Liliopsida</taxon>
        <taxon>Zosteraceae</taxon>
        <taxon>Zostera</taxon>
    </lineage>
</organism>
<dbReference type="OrthoDB" id="625952at2759"/>
<keyword evidence="9" id="KW-0406">Ion transport</keyword>
<comment type="caution">
    <text evidence="15">The sequence shown here is derived from an EMBL/GenBank/DDBJ whole genome shotgun (WGS) entry which is preliminary data.</text>
</comment>
<dbReference type="AlphaFoldDB" id="A0A0K9Q440"/>
<comment type="subcellular location">
    <subcellularLocation>
        <location evidence="3">Membrane</location>
        <topology evidence="3">Multi-pass membrane protein</topology>
    </subcellularLocation>
    <subcellularLocation>
        <location evidence="2">Plastid</location>
        <location evidence="2">Chloroplast envelope</location>
    </subcellularLocation>
</comment>
<dbReference type="InterPro" id="IPR006153">
    <property type="entry name" value="Cation/H_exchanger_TM"/>
</dbReference>
<proteinExistence type="inferred from homology"/>
<dbReference type="EMBL" id="LFYR01000090">
    <property type="protein sequence ID" value="KMZ76053.1"/>
    <property type="molecule type" value="Genomic_DNA"/>
</dbReference>
<dbReference type="InterPro" id="IPR050794">
    <property type="entry name" value="CPA2_transporter"/>
</dbReference>
<feature type="transmembrane region" description="Helical" evidence="12">
    <location>
        <begin position="73"/>
        <end position="92"/>
    </location>
</feature>
<keyword evidence="7" id="KW-0630">Potassium</keyword>
<feature type="transmembrane region" description="Helical" evidence="12">
    <location>
        <begin position="6"/>
        <end position="30"/>
    </location>
</feature>
<name>A0A0K9Q440_ZOSMR</name>
<keyword evidence="4" id="KW-0813">Transport</keyword>
<protein>
    <recommendedName>
        <fullName evidence="17">Cation/H+ exchanger domain-containing protein</fullName>
    </recommendedName>
</protein>
<evidence type="ECO:0000256" key="3">
    <source>
        <dbReference type="ARBA" id="ARBA00004141"/>
    </source>
</evidence>
<keyword evidence="8 12" id="KW-1133">Transmembrane helix</keyword>
<evidence type="ECO:0000256" key="8">
    <source>
        <dbReference type="ARBA" id="ARBA00022989"/>
    </source>
</evidence>
<keyword evidence="6 12" id="KW-0812">Transmembrane</keyword>
<gene>
    <name evidence="15" type="ORF">ZOSMA_107G00500</name>
</gene>
<keyword evidence="5" id="KW-0633">Potassium transport</keyword>
<dbReference type="Pfam" id="PF23256">
    <property type="entry name" value="CHX17_2nd"/>
    <property type="match status" value="1"/>
</dbReference>
<dbReference type="GO" id="GO:1902600">
    <property type="term" value="P:proton transmembrane transport"/>
    <property type="evidence" value="ECO:0007669"/>
    <property type="project" value="InterPro"/>
</dbReference>
<reference evidence="16" key="1">
    <citation type="journal article" date="2016" name="Nature">
        <title>The genome of the seagrass Zostera marina reveals angiosperm adaptation to the sea.</title>
        <authorList>
            <person name="Olsen J.L."/>
            <person name="Rouze P."/>
            <person name="Verhelst B."/>
            <person name="Lin Y.-C."/>
            <person name="Bayer T."/>
            <person name="Collen J."/>
            <person name="Dattolo E."/>
            <person name="De Paoli E."/>
            <person name="Dittami S."/>
            <person name="Maumus F."/>
            <person name="Michel G."/>
            <person name="Kersting A."/>
            <person name="Lauritano C."/>
            <person name="Lohaus R."/>
            <person name="Toepel M."/>
            <person name="Tonon T."/>
            <person name="Vanneste K."/>
            <person name="Amirebrahimi M."/>
            <person name="Brakel J."/>
            <person name="Bostroem C."/>
            <person name="Chovatia M."/>
            <person name="Grimwood J."/>
            <person name="Jenkins J.W."/>
            <person name="Jueterbock A."/>
            <person name="Mraz A."/>
            <person name="Stam W.T."/>
            <person name="Tice H."/>
            <person name="Bornberg-Bauer E."/>
            <person name="Green P.J."/>
            <person name="Pearson G.A."/>
            <person name="Procaccini G."/>
            <person name="Duarte C.M."/>
            <person name="Schmutz J."/>
            <person name="Reusch T.B.H."/>
            <person name="Van de Peer Y."/>
        </authorList>
    </citation>
    <scope>NUCLEOTIDE SEQUENCE [LARGE SCALE GENOMIC DNA]</scope>
    <source>
        <strain evidence="16">cv. Finnish</strain>
    </source>
</reference>
<evidence type="ECO:0000256" key="9">
    <source>
        <dbReference type="ARBA" id="ARBA00023065"/>
    </source>
</evidence>
<evidence type="ECO:0000256" key="11">
    <source>
        <dbReference type="ARBA" id="ARBA00038341"/>
    </source>
</evidence>
<keyword evidence="10 12" id="KW-0472">Membrane</keyword>
<dbReference type="GO" id="GO:0006813">
    <property type="term" value="P:potassium ion transport"/>
    <property type="evidence" value="ECO:0007669"/>
    <property type="project" value="UniProtKB-KW"/>
</dbReference>
<evidence type="ECO:0000256" key="1">
    <source>
        <dbReference type="ARBA" id="ARBA00003198"/>
    </source>
</evidence>
<dbReference type="InterPro" id="IPR057291">
    <property type="entry name" value="CHX17_2nd"/>
</dbReference>
<dbReference type="STRING" id="29655.A0A0K9Q440"/>
<comment type="function">
    <text evidence="1">May function as sodium-coupled metabolite transporter across the chloroplast envelope.</text>
</comment>
<sequence length="318" mass="35989">MTFDTPHIYMFLIILLLVVSGVKIGSMVVATTFFGLPTHTGLSFGILMNTKGIMELIVLYITFDKKVLYTQSYSTMIMMSVVMTTIVTPLSFKVLRSSRRLMIHDKRGTIHRAKPNTEIRMVACIHRTRNVPSIISMLEISYPTKRSPIFVHTVQLKSHESAMLIVNDNQQEYSNKTRQDALMIIKSFESYDMYVAGVSVHPLTIVSPYTTMHEDVCHLAEDKHVALLVLPFHKHHTVDGGMETTNIGIQTFNRNMLDNSLCSVGILVDRGIGGTVSLTDQWIPYHSSIMLLCCSSADRMIEKHWRMLNVLLIIPLLT</sequence>
<evidence type="ECO:0000256" key="4">
    <source>
        <dbReference type="ARBA" id="ARBA00022448"/>
    </source>
</evidence>
<dbReference type="PANTHER" id="PTHR32468">
    <property type="entry name" value="CATION/H + ANTIPORTER"/>
    <property type="match status" value="1"/>
</dbReference>
<evidence type="ECO:0000256" key="6">
    <source>
        <dbReference type="ARBA" id="ARBA00022692"/>
    </source>
</evidence>
<dbReference type="GO" id="GO:0009941">
    <property type="term" value="C:chloroplast envelope"/>
    <property type="evidence" value="ECO:0007669"/>
    <property type="project" value="UniProtKB-SubCell"/>
</dbReference>